<dbReference type="PROSITE" id="PS51272">
    <property type="entry name" value="SLH"/>
    <property type="match status" value="3"/>
</dbReference>
<dbReference type="InterPro" id="IPR001119">
    <property type="entry name" value="SLH_dom"/>
</dbReference>
<evidence type="ECO:0000259" key="1">
    <source>
        <dbReference type="PROSITE" id="PS51272"/>
    </source>
</evidence>
<dbReference type="Proteomes" id="UP001652445">
    <property type="component" value="Unassembled WGS sequence"/>
</dbReference>
<dbReference type="RefSeq" id="WP_262682191.1">
    <property type="nucleotide sequence ID" value="NZ_JAOQIO010000005.1"/>
</dbReference>
<protein>
    <submittedName>
        <fullName evidence="2">S-layer homology domain-containing protein</fullName>
    </submittedName>
</protein>
<keyword evidence="3" id="KW-1185">Reference proteome</keyword>
<feature type="domain" description="SLH" evidence="1">
    <location>
        <begin position="131"/>
        <end position="186"/>
    </location>
</feature>
<evidence type="ECO:0000313" key="2">
    <source>
        <dbReference type="EMBL" id="MCU6790690.1"/>
    </source>
</evidence>
<dbReference type="PANTHER" id="PTHR43308">
    <property type="entry name" value="OUTER MEMBRANE PROTEIN ALPHA-RELATED"/>
    <property type="match status" value="1"/>
</dbReference>
<comment type="caution">
    <text evidence="2">The sequence shown here is derived from an EMBL/GenBank/DDBJ whole genome shotgun (WGS) entry which is preliminary data.</text>
</comment>
<dbReference type="InterPro" id="IPR051465">
    <property type="entry name" value="Cell_Envelope_Struct_Comp"/>
</dbReference>
<proteinExistence type="predicted"/>
<feature type="domain" description="SLH" evidence="1">
    <location>
        <begin position="66"/>
        <end position="129"/>
    </location>
</feature>
<dbReference type="PANTHER" id="PTHR43308:SF5">
    <property type="entry name" value="S-LAYER PROTEIN _ PEPTIDOGLYCAN ENDO-BETA-N-ACETYLGLUCOSAMINIDASE"/>
    <property type="match status" value="1"/>
</dbReference>
<organism evidence="2 3">
    <name type="scientific">Paenibacillus baimaensis</name>
    <dbReference type="NCBI Taxonomy" id="2982185"/>
    <lineage>
        <taxon>Bacteria</taxon>
        <taxon>Bacillati</taxon>
        <taxon>Bacillota</taxon>
        <taxon>Bacilli</taxon>
        <taxon>Bacillales</taxon>
        <taxon>Paenibacillaceae</taxon>
        <taxon>Paenibacillus</taxon>
    </lineage>
</organism>
<feature type="domain" description="SLH" evidence="1">
    <location>
        <begin position="5"/>
        <end position="65"/>
    </location>
</feature>
<evidence type="ECO:0000313" key="3">
    <source>
        <dbReference type="Proteomes" id="UP001652445"/>
    </source>
</evidence>
<name>A0ABT2U7Y8_9BACL</name>
<sequence length="186" mass="19984">MYRSIKGYNLTDITGHWAESNIKQAVSGAIVTGYPDGTFKLNHTVTRAEFAVMLMNTMKLPGEGTKLSFVDTAKIGTWAQKAVAQAVQAGIINGYEDKSFRPDAEITRAEMAVILANALGQHSESNVATGFADYKSIPAWAKDGIAYVKKAGIMQGKGANEFAPQDHATRAEAVTVLLNMLATKSK</sequence>
<dbReference type="EMBL" id="JAOQIO010000005">
    <property type="protein sequence ID" value="MCU6790690.1"/>
    <property type="molecule type" value="Genomic_DNA"/>
</dbReference>
<gene>
    <name evidence="2" type="ORF">OB236_01000</name>
</gene>
<dbReference type="Pfam" id="PF00395">
    <property type="entry name" value="SLH"/>
    <property type="match status" value="3"/>
</dbReference>
<accession>A0ABT2U7Y8</accession>
<reference evidence="2 3" key="1">
    <citation type="submission" date="2022-09" db="EMBL/GenBank/DDBJ databases">
        <authorList>
            <person name="Han X.L."/>
            <person name="Wang Q."/>
            <person name="Lu T."/>
        </authorList>
    </citation>
    <scope>NUCLEOTIDE SEQUENCE [LARGE SCALE GENOMIC DNA]</scope>
    <source>
        <strain evidence="2 3">WQ 127069</strain>
    </source>
</reference>